<feature type="DNA-binding region" description="HMG box" evidence="1">
    <location>
        <begin position="362"/>
        <end position="421"/>
    </location>
</feature>
<keyword evidence="1" id="KW-0238">DNA-binding</keyword>
<evidence type="ECO:0000313" key="5">
    <source>
        <dbReference type="Proteomes" id="UP001186944"/>
    </source>
</evidence>
<dbReference type="PROSITE" id="PS50118">
    <property type="entry name" value="HMG_BOX_2"/>
    <property type="match status" value="1"/>
</dbReference>
<feature type="compositionally biased region" description="Polar residues" evidence="2">
    <location>
        <begin position="7"/>
        <end position="34"/>
    </location>
</feature>
<feature type="compositionally biased region" description="Basic and acidic residues" evidence="2">
    <location>
        <begin position="212"/>
        <end position="225"/>
    </location>
</feature>
<gene>
    <name evidence="4" type="ORF">FSP39_008975</name>
</gene>
<feature type="compositionally biased region" description="Low complexity" evidence="2">
    <location>
        <begin position="46"/>
        <end position="58"/>
    </location>
</feature>
<feature type="region of interest" description="Disordered" evidence="2">
    <location>
        <begin position="313"/>
        <end position="359"/>
    </location>
</feature>
<feature type="domain" description="HMG box" evidence="3">
    <location>
        <begin position="362"/>
        <end position="421"/>
    </location>
</feature>
<feature type="compositionally biased region" description="Polar residues" evidence="2">
    <location>
        <begin position="185"/>
        <end position="203"/>
    </location>
</feature>
<evidence type="ECO:0000256" key="2">
    <source>
        <dbReference type="SAM" id="MobiDB-lite"/>
    </source>
</evidence>
<keyword evidence="1" id="KW-0539">Nucleus</keyword>
<dbReference type="SUPFAM" id="SSF47095">
    <property type="entry name" value="HMG-box"/>
    <property type="match status" value="1"/>
</dbReference>
<name>A0AA88XPZ2_PINIB</name>
<keyword evidence="5" id="KW-1185">Reference proteome</keyword>
<protein>
    <recommendedName>
        <fullName evidence="3">HMG box domain-containing protein</fullName>
    </recommendedName>
</protein>
<dbReference type="Proteomes" id="UP001186944">
    <property type="component" value="Unassembled WGS sequence"/>
</dbReference>
<dbReference type="AlphaFoldDB" id="A0AA88XPZ2"/>
<reference evidence="4" key="1">
    <citation type="submission" date="2019-08" db="EMBL/GenBank/DDBJ databases">
        <title>The improved chromosome-level genome for the pearl oyster Pinctada fucata martensii using PacBio sequencing and Hi-C.</title>
        <authorList>
            <person name="Zheng Z."/>
        </authorList>
    </citation>
    <scope>NUCLEOTIDE SEQUENCE</scope>
    <source>
        <strain evidence="4">ZZ-2019</strain>
        <tissue evidence="4">Adductor muscle</tissue>
    </source>
</reference>
<feature type="region of interest" description="Disordered" evidence="2">
    <location>
        <begin position="1"/>
        <end position="65"/>
    </location>
</feature>
<evidence type="ECO:0000313" key="4">
    <source>
        <dbReference type="EMBL" id="KAK3090077.1"/>
    </source>
</evidence>
<dbReference type="Gene3D" id="1.10.30.10">
    <property type="entry name" value="High mobility group box domain"/>
    <property type="match status" value="1"/>
</dbReference>
<feature type="region of interest" description="Disordered" evidence="2">
    <location>
        <begin position="127"/>
        <end position="225"/>
    </location>
</feature>
<organism evidence="4 5">
    <name type="scientific">Pinctada imbricata</name>
    <name type="common">Atlantic pearl-oyster</name>
    <name type="synonym">Pinctada martensii</name>
    <dbReference type="NCBI Taxonomy" id="66713"/>
    <lineage>
        <taxon>Eukaryota</taxon>
        <taxon>Metazoa</taxon>
        <taxon>Spiralia</taxon>
        <taxon>Lophotrochozoa</taxon>
        <taxon>Mollusca</taxon>
        <taxon>Bivalvia</taxon>
        <taxon>Autobranchia</taxon>
        <taxon>Pteriomorphia</taxon>
        <taxon>Pterioida</taxon>
        <taxon>Pterioidea</taxon>
        <taxon>Pteriidae</taxon>
        <taxon>Pinctada</taxon>
    </lineage>
</organism>
<dbReference type="InterPro" id="IPR009071">
    <property type="entry name" value="HMG_box_dom"/>
</dbReference>
<feature type="region of interest" description="Disordered" evidence="2">
    <location>
        <begin position="433"/>
        <end position="470"/>
    </location>
</feature>
<accession>A0AA88XPZ2</accession>
<evidence type="ECO:0000256" key="1">
    <source>
        <dbReference type="PROSITE-ProRule" id="PRU00267"/>
    </source>
</evidence>
<feature type="compositionally biased region" description="Basic residues" evidence="2">
    <location>
        <begin position="324"/>
        <end position="339"/>
    </location>
</feature>
<dbReference type="GO" id="GO:0003677">
    <property type="term" value="F:DNA binding"/>
    <property type="evidence" value="ECO:0007669"/>
    <property type="project" value="UniProtKB-UniRule"/>
</dbReference>
<dbReference type="PANTHER" id="PTHR46584:SF1">
    <property type="entry name" value="HMG DOMAIN-CONTAINING PROTEIN 4"/>
    <property type="match status" value="1"/>
</dbReference>
<comment type="caution">
    <text evidence="4">The sequence shown here is derived from an EMBL/GenBank/DDBJ whole genome shotgun (WGS) entry which is preliminary data.</text>
</comment>
<feature type="compositionally biased region" description="Acidic residues" evidence="2">
    <location>
        <begin position="272"/>
        <end position="301"/>
    </location>
</feature>
<dbReference type="Pfam" id="PF00505">
    <property type="entry name" value="HMG_box"/>
    <property type="match status" value="1"/>
</dbReference>
<dbReference type="SMART" id="SM00398">
    <property type="entry name" value="HMG"/>
    <property type="match status" value="1"/>
</dbReference>
<evidence type="ECO:0000259" key="3">
    <source>
        <dbReference type="PROSITE" id="PS50118"/>
    </source>
</evidence>
<feature type="compositionally biased region" description="Polar residues" evidence="2">
    <location>
        <begin position="252"/>
        <end position="270"/>
    </location>
</feature>
<sequence length="590" mass="63980">MNLMTALKTTPMLSAQSSPEASVTLATLDSNNSAKKFTKKKKEDTASASASQQSQQSDSKSKPLSRKNVLVVPGLIPNYPGVQTIEAGVIEQQMSIKDEPIESVDPNVLLPQVVKNVKSPTLMHHLAEDRIKMEVKSPPPPKSSKKGKTKQSPAEQGMKGSRSPPIRTEPGESGKGSVIKMLLNKPTQFSDPKVSTQSLTKSTESGASPPKSESKGKKGLKVKKELAPEMLKVDTGIVKKEDVGMVSPGARETTSGMMSPSRMQKLSSPMNDVDDDDDDDDLDDVDLDEEDDLDPSIDDSMEWEFETQDGSLIIAEENNTTPQSKKKTKKPTSTKKAKMKSSNIDTTQNGYAKSPTQKGVKKKKRLTAYTMWCNSMRNKVLNDNPGMDFAHLSRRLGEIWQTVPSKEKQNWKRKAKREARKLLGKGLLIQTGKQETGATAAKKAEPSATITTSPPSHVPPAAQPSTSHNPPPIIHAPIRGKGSHSVRQLASVQRAIEEAQQASRHLGIEPIDTAAHLKLVGDSLSIIGMRLQEHRGLIAVQGSLSVLLDSMLCALGPLLCLTTQVPELDGCPAETHVRTLDNIAYIMPGL</sequence>
<dbReference type="GO" id="GO:0005634">
    <property type="term" value="C:nucleus"/>
    <property type="evidence" value="ECO:0007669"/>
    <property type="project" value="UniProtKB-UniRule"/>
</dbReference>
<dbReference type="EMBL" id="VSWD01000010">
    <property type="protein sequence ID" value="KAK3090077.1"/>
    <property type="molecule type" value="Genomic_DNA"/>
</dbReference>
<dbReference type="InterPro" id="IPR042477">
    <property type="entry name" value="HMGXB4"/>
</dbReference>
<dbReference type="InterPro" id="IPR036910">
    <property type="entry name" value="HMG_box_dom_sf"/>
</dbReference>
<feature type="region of interest" description="Disordered" evidence="2">
    <location>
        <begin position="243"/>
        <end position="301"/>
    </location>
</feature>
<dbReference type="PANTHER" id="PTHR46584">
    <property type="entry name" value="HMG DOMAIN-CONTAINING PROTEIN 4"/>
    <property type="match status" value="1"/>
</dbReference>
<proteinExistence type="predicted"/>
<feature type="compositionally biased region" description="Polar residues" evidence="2">
    <location>
        <begin position="343"/>
        <end position="357"/>
    </location>
</feature>